<dbReference type="SUPFAM" id="SSF47413">
    <property type="entry name" value="lambda repressor-like DNA-binding domains"/>
    <property type="match status" value="1"/>
</dbReference>
<dbReference type="InterPro" id="IPR010982">
    <property type="entry name" value="Lambda_DNA-bd_dom_sf"/>
</dbReference>
<evidence type="ECO:0000259" key="1">
    <source>
        <dbReference type="PROSITE" id="PS50943"/>
    </source>
</evidence>
<name>A0A6N7J0A4_9FIRM</name>
<dbReference type="Gene3D" id="1.25.40.10">
    <property type="entry name" value="Tetratricopeptide repeat domain"/>
    <property type="match status" value="1"/>
</dbReference>
<feature type="domain" description="HTH cro/C1-type" evidence="1">
    <location>
        <begin position="19"/>
        <end position="73"/>
    </location>
</feature>
<dbReference type="EMBL" id="VOGC01000007">
    <property type="protein sequence ID" value="MQN01942.1"/>
    <property type="molecule type" value="Genomic_DNA"/>
</dbReference>
<evidence type="ECO:0000313" key="2">
    <source>
        <dbReference type="EMBL" id="MQN01942.1"/>
    </source>
</evidence>
<dbReference type="GO" id="GO:0003677">
    <property type="term" value="F:DNA binding"/>
    <property type="evidence" value="ECO:0007669"/>
    <property type="project" value="InterPro"/>
</dbReference>
<dbReference type="PROSITE" id="PS50943">
    <property type="entry name" value="HTH_CROC1"/>
    <property type="match status" value="1"/>
</dbReference>
<comment type="caution">
    <text evidence="2">The sequence shown here is derived from an EMBL/GenBank/DDBJ whole genome shotgun (WGS) entry which is preliminary data.</text>
</comment>
<dbReference type="Proteomes" id="UP000460257">
    <property type="component" value="Unassembled WGS sequence"/>
</dbReference>
<dbReference type="InterPro" id="IPR011990">
    <property type="entry name" value="TPR-like_helical_dom_sf"/>
</dbReference>
<organism evidence="2 3">
    <name type="scientific">Candidatus Weimeria bifida</name>
    <dbReference type="NCBI Taxonomy" id="2599074"/>
    <lineage>
        <taxon>Bacteria</taxon>
        <taxon>Bacillati</taxon>
        <taxon>Bacillota</taxon>
        <taxon>Clostridia</taxon>
        <taxon>Lachnospirales</taxon>
        <taxon>Lachnospiraceae</taxon>
        <taxon>Candidatus Weimeria</taxon>
    </lineage>
</organism>
<sequence length="314" mass="36522">MESTVTDNLSNNLNPGQTLKVWRLRLGITQEDLSYGICSPARYSRIESGQEHPTREEFSLLMEKMHESGLDYSDLYIDPISDQFAVMLVLQNESHLDHWEKVSDIVSRYSGQHQKMSPNEMQLISFFALMSDYNMNDTFRGLTLCENAYTILKFTQPSISRDIGQIDFIPTTIELMLFNAIACGMIETHQEVLYRRAIELIGQLICVEKRRNSLFYQREALICLLVNLGFFEYSHGDLAEARRHLDMIPAFFTSSGGFYLFCKDLRCEYYYYKRCGLNERCTEIVSMIRYLFSKIPNPPSFSTFMKNSPKIMVF</sequence>
<gene>
    <name evidence="2" type="ORF">FRC54_08580</name>
</gene>
<keyword evidence="3" id="KW-1185">Reference proteome</keyword>
<dbReference type="SMART" id="SM00530">
    <property type="entry name" value="HTH_XRE"/>
    <property type="match status" value="1"/>
</dbReference>
<evidence type="ECO:0000313" key="3">
    <source>
        <dbReference type="Proteomes" id="UP000460257"/>
    </source>
</evidence>
<dbReference type="AlphaFoldDB" id="A0A6N7J0A4"/>
<dbReference type="CDD" id="cd00093">
    <property type="entry name" value="HTH_XRE"/>
    <property type="match status" value="1"/>
</dbReference>
<protein>
    <submittedName>
        <fullName evidence="2">Helix-turn-helix transcriptional regulator</fullName>
    </submittedName>
</protein>
<dbReference type="Pfam" id="PF01381">
    <property type="entry name" value="HTH_3"/>
    <property type="match status" value="1"/>
</dbReference>
<accession>A0A6N7J0A4</accession>
<reference evidence="2" key="1">
    <citation type="journal article" date="2020" name="Appl. Environ. Microbiol.">
        <title>Medium-Chain Fatty Acid Synthesis by 'Candidatus Weimeria bifida' gen. nov., sp. nov., and 'Candidatus Pseudoramibacter fermentans' sp. nov.</title>
        <authorList>
            <person name="Scarborough M.J."/>
            <person name="Myers K.S."/>
            <person name="Donohue T.J."/>
            <person name="Noguera D.R."/>
        </authorList>
    </citation>
    <scope>NUCLEOTIDE SEQUENCE</scope>
    <source>
        <strain evidence="2">LCO1.1</strain>
    </source>
</reference>
<proteinExistence type="predicted"/>
<dbReference type="InterPro" id="IPR001387">
    <property type="entry name" value="Cro/C1-type_HTH"/>
</dbReference>